<dbReference type="InterPro" id="IPR011611">
    <property type="entry name" value="PfkB_dom"/>
</dbReference>
<keyword evidence="6" id="KW-1185">Reference proteome</keyword>
<dbReference type="EMBL" id="JBEXRX010000017">
    <property type="protein sequence ID" value="MEU0152113.1"/>
    <property type="molecule type" value="Genomic_DNA"/>
</dbReference>
<dbReference type="GO" id="GO:0016301">
    <property type="term" value="F:kinase activity"/>
    <property type="evidence" value="ECO:0007669"/>
    <property type="project" value="UniProtKB-KW"/>
</dbReference>
<comment type="similarity">
    <text evidence="1">Belongs to the carbohydrate kinase PfkB family.</text>
</comment>
<evidence type="ECO:0000313" key="6">
    <source>
        <dbReference type="Proteomes" id="UP001550348"/>
    </source>
</evidence>
<dbReference type="PANTHER" id="PTHR43320">
    <property type="entry name" value="SUGAR KINASE"/>
    <property type="match status" value="1"/>
</dbReference>
<reference evidence="5 6" key="1">
    <citation type="submission" date="2024-06" db="EMBL/GenBank/DDBJ databases">
        <title>The Natural Products Discovery Center: Release of the First 8490 Sequenced Strains for Exploring Actinobacteria Biosynthetic Diversity.</title>
        <authorList>
            <person name="Kalkreuter E."/>
            <person name="Kautsar S.A."/>
            <person name="Yang D."/>
            <person name="Bader C.D."/>
            <person name="Teijaro C.N."/>
            <person name="Fluegel L."/>
            <person name="Davis C.M."/>
            <person name="Simpson J.R."/>
            <person name="Lauterbach L."/>
            <person name="Steele A.D."/>
            <person name="Gui C."/>
            <person name="Meng S."/>
            <person name="Li G."/>
            <person name="Viehrig K."/>
            <person name="Ye F."/>
            <person name="Su P."/>
            <person name="Kiefer A.F."/>
            <person name="Nichols A."/>
            <person name="Cepeda A.J."/>
            <person name="Yan W."/>
            <person name="Fan B."/>
            <person name="Jiang Y."/>
            <person name="Adhikari A."/>
            <person name="Zheng C.-J."/>
            <person name="Schuster L."/>
            <person name="Cowan T.M."/>
            <person name="Smanski M.J."/>
            <person name="Chevrette M.G."/>
            <person name="De Carvalho L.P.S."/>
            <person name="Shen B."/>
        </authorList>
    </citation>
    <scope>NUCLEOTIDE SEQUENCE [LARGE SCALE GENOMIC DNA]</scope>
    <source>
        <strain evidence="5 6">NPDC006286</strain>
    </source>
</reference>
<dbReference type="SUPFAM" id="SSF53613">
    <property type="entry name" value="Ribokinase-like"/>
    <property type="match status" value="1"/>
</dbReference>
<name>A0ABV2VH42_9ACTN</name>
<gene>
    <name evidence="5" type="ORF">ABZ071_09320</name>
</gene>
<evidence type="ECO:0000313" key="5">
    <source>
        <dbReference type="EMBL" id="MEU0152113.1"/>
    </source>
</evidence>
<keyword evidence="2" id="KW-0808">Transferase</keyword>
<keyword evidence="3 5" id="KW-0418">Kinase</keyword>
<sequence length="336" mass="33513">MTTPPAPARLDLVGLGEAMVLFQPPPGALLHDTGAVEVHVAGAELNLCVAAARLGAATGFCSRVGADPLGERVLAETRAAGVDTALLAVDPEHPTGLFLKDARPDGQRRVYYYRHGSAAAHLDEADAARLLAARPRMVAVSGVTLALGPGPRAAVTSVVRNARRVGTAVALDPNLRPALGAVERQATDLRVLLGQVDVLLLGTDEAGPVLGVRDPSDPEEVFAAAAAAGARETVLKAGADGCYHAGGTRGGAVHLPSAATVVVDPVGAGDAFAGGYLTGRLQGLPPAGAAALGNALAAAVVAAPGDTAGLPDRSSAAVLLDEVRGRCSGDSPPPSG</sequence>
<dbReference type="Pfam" id="PF00294">
    <property type="entry name" value="PfkB"/>
    <property type="match status" value="1"/>
</dbReference>
<dbReference type="InterPro" id="IPR052700">
    <property type="entry name" value="Carb_kinase_PfkB-like"/>
</dbReference>
<dbReference type="PROSITE" id="PS00584">
    <property type="entry name" value="PFKB_KINASES_2"/>
    <property type="match status" value="1"/>
</dbReference>
<dbReference type="InterPro" id="IPR002173">
    <property type="entry name" value="Carboh/pur_kinase_PfkB_CS"/>
</dbReference>
<dbReference type="CDD" id="cd01166">
    <property type="entry name" value="KdgK"/>
    <property type="match status" value="1"/>
</dbReference>
<comment type="caution">
    <text evidence="5">The sequence shown here is derived from an EMBL/GenBank/DDBJ whole genome shotgun (WGS) entry which is preliminary data.</text>
</comment>
<dbReference type="InterPro" id="IPR029056">
    <property type="entry name" value="Ribokinase-like"/>
</dbReference>
<evidence type="ECO:0000256" key="1">
    <source>
        <dbReference type="ARBA" id="ARBA00010688"/>
    </source>
</evidence>
<evidence type="ECO:0000256" key="2">
    <source>
        <dbReference type="ARBA" id="ARBA00022679"/>
    </source>
</evidence>
<dbReference type="Gene3D" id="3.40.1190.20">
    <property type="match status" value="1"/>
</dbReference>
<evidence type="ECO:0000256" key="3">
    <source>
        <dbReference type="ARBA" id="ARBA00022777"/>
    </source>
</evidence>
<protein>
    <submittedName>
        <fullName evidence="5">Sugar kinase</fullName>
    </submittedName>
</protein>
<dbReference type="PANTHER" id="PTHR43320:SF2">
    <property type="entry name" value="2-DEHYDRO-3-DEOXYGLUCONOKINASE_2-DEHYDRO-3-DEOXYGALACTONOKINASE"/>
    <property type="match status" value="1"/>
</dbReference>
<dbReference type="Proteomes" id="UP001550348">
    <property type="component" value="Unassembled WGS sequence"/>
</dbReference>
<evidence type="ECO:0000259" key="4">
    <source>
        <dbReference type="Pfam" id="PF00294"/>
    </source>
</evidence>
<feature type="domain" description="Carbohydrate kinase PfkB" evidence="4">
    <location>
        <begin position="15"/>
        <end position="312"/>
    </location>
</feature>
<organism evidence="5 6">
    <name type="scientific">Micromonospora fulviviridis</name>
    <dbReference type="NCBI Taxonomy" id="47860"/>
    <lineage>
        <taxon>Bacteria</taxon>
        <taxon>Bacillati</taxon>
        <taxon>Actinomycetota</taxon>
        <taxon>Actinomycetes</taxon>
        <taxon>Micromonosporales</taxon>
        <taxon>Micromonosporaceae</taxon>
        <taxon>Micromonospora</taxon>
    </lineage>
</organism>
<accession>A0ABV2VH42</accession>
<proteinExistence type="inferred from homology"/>
<dbReference type="RefSeq" id="WP_355664098.1">
    <property type="nucleotide sequence ID" value="NZ_JBEXRX010000017.1"/>
</dbReference>